<accession>A0A0F4YGK1</accession>
<comment type="caution">
    <text evidence="1">The sequence shown here is derived from an EMBL/GenBank/DDBJ whole genome shotgun (WGS) entry which is preliminary data.</text>
</comment>
<dbReference type="Proteomes" id="UP000053958">
    <property type="component" value="Unassembled WGS sequence"/>
</dbReference>
<protein>
    <submittedName>
        <fullName evidence="1">Uncharacterized protein</fullName>
    </submittedName>
</protein>
<proteinExistence type="predicted"/>
<dbReference type="EMBL" id="LASV01000737">
    <property type="protein sequence ID" value="KKA16743.1"/>
    <property type="molecule type" value="Genomic_DNA"/>
</dbReference>
<dbReference type="GeneID" id="25321576"/>
<dbReference type="RefSeq" id="XP_013323355.1">
    <property type="nucleotide sequence ID" value="XM_013467901.1"/>
</dbReference>
<dbReference type="AlphaFoldDB" id="A0A0F4YGK1"/>
<gene>
    <name evidence="1" type="ORF">T310_9644</name>
</gene>
<name>A0A0F4YGK1_RASE3</name>
<evidence type="ECO:0000313" key="1">
    <source>
        <dbReference type="EMBL" id="KKA16743.1"/>
    </source>
</evidence>
<evidence type="ECO:0000313" key="2">
    <source>
        <dbReference type="Proteomes" id="UP000053958"/>
    </source>
</evidence>
<organism evidence="1 2">
    <name type="scientific">Rasamsonia emersonii (strain ATCC 16479 / CBS 393.64 / IMI 116815)</name>
    <dbReference type="NCBI Taxonomy" id="1408163"/>
    <lineage>
        <taxon>Eukaryota</taxon>
        <taxon>Fungi</taxon>
        <taxon>Dikarya</taxon>
        <taxon>Ascomycota</taxon>
        <taxon>Pezizomycotina</taxon>
        <taxon>Eurotiomycetes</taxon>
        <taxon>Eurotiomycetidae</taxon>
        <taxon>Eurotiales</taxon>
        <taxon>Trichocomaceae</taxon>
        <taxon>Rasamsonia</taxon>
    </lineage>
</organism>
<sequence>MEDLSGGGEGQSAYATCQSLSNQPVINVHQETAGLTAQGFLDLVEENLATVQEFFRRDRTYIIAQMKITSNPRISNLSLKRSSSLEDKFLCMLHTRETTLQYYARFPHLDITKDPQWWVTMQNSGNRSQGKLKTFAEEQSLPLGALRKGVSVTWKQLIVEVELSAPGIALVFLPVLRRLEHVYVPQLKLLCDLLRCDRYSNILQLSRAYSDMMRNYQCNYNFCIGPMTRTQRHL</sequence>
<keyword evidence="2" id="KW-1185">Reference proteome</keyword>
<reference evidence="1 2" key="1">
    <citation type="submission" date="2015-04" db="EMBL/GenBank/DDBJ databases">
        <authorList>
            <person name="Heijne W.H."/>
            <person name="Fedorova N.D."/>
            <person name="Nierman W.C."/>
            <person name="Vollebregt A.W."/>
            <person name="Zhao Z."/>
            <person name="Wu L."/>
            <person name="Kumar M."/>
            <person name="Stam H."/>
            <person name="van den Berg M.A."/>
            <person name="Pel H.J."/>
        </authorList>
    </citation>
    <scope>NUCLEOTIDE SEQUENCE [LARGE SCALE GENOMIC DNA]</scope>
    <source>
        <strain evidence="1 2">CBS 393.64</strain>
    </source>
</reference>